<name>A0A9X3XMD0_9CLOT</name>
<proteinExistence type="predicted"/>
<gene>
    <name evidence="2" type="ORF">NE398_16830</name>
</gene>
<comment type="caution">
    <text evidence="2">The sequence shown here is derived from an EMBL/GenBank/DDBJ whole genome shotgun (WGS) entry which is preliminary data.</text>
</comment>
<keyword evidence="3" id="KW-1185">Reference proteome</keyword>
<protein>
    <submittedName>
        <fullName evidence="2">Uncharacterized protein</fullName>
    </submittedName>
</protein>
<dbReference type="EMBL" id="JAMRYU010000019">
    <property type="protein sequence ID" value="MDC4241803.1"/>
    <property type="molecule type" value="Genomic_DNA"/>
</dbReference>
<keyword evidence="1" id="KW-0812">Transmembrane</keyword>
<dbReference type="AlphaFoldDB" id="A0A9X3XMD0"/>
<reference evidence="2" key="1">
    <citation type="submission" date="2022-05" db="EMBL/GenBank/DDBJ databases">
        <title>Draft genome sequence of Clostridium tertium strain CP3 isolated from Peru.</title>
        <authorList>
            <person name="Hurtado R."/>
            <person name="Lima L."/>
            <person name="Sousa T."/>
            <person name="Jaiswal A.K."/>
            <person name="Tiwari S."/>
            <person name="Maturrano L."/>
            <person name="Brenig B."/>
            <person name="Azevedo V."/>
        </authorList>
    </citation>
    <scope>NUCLEOTIDE SEQUENCE</scope>
    <source>
        <strain evidence="2">CP3</strain>
    </source>
</reference>
<dbReference type="Proteomes" id="UP001141183">
    <property type="component" value="Unassembled WGS sequence"/>
</dbReference>
<keyword evidence="1" id="KW-1133">Transmembrane helix</keyword>
<keyword evidence="1" id="KW-0472">Membrane</keyword>
<dbReference type="RefSeq" id="WP_156804376.1">
    <property type="nucleotide sequence ID" value="NZ_CABKOG010000003.1"/>
</dbReference>
<dbReference type="Gene3D" id="6.10.340.10">
    <property type="match status" value="1"/>
</dbReference>
<evidence type="ECO:0000313" key="2">
    <source>
        <dbReference type="EMBL" id="MDC4241803.1"/>
    </source>
</evidence>
<organism evidence="2 3">
    <name type="scientific">Clostridium tertium</name>
    <dbReference type="NCBI Taxonomy" id="1559"/>
    <lineage>
        <taxon>Bacteria</taxon>
        <taxon>Bacillati</taxon>
        <taxon>Bacillota</taxon>
        <taxon>Clostridia</taxon>
        <taxon>Eubacteriales</taxon>
        <taxon>Clostridiaceae</taxon>
        <taxon>Clostridium</taxon>
    </lineage>
</organism>
<feature type="transmembrane region" description="Helical" evidence="1">
    <location>
        <begin position="6"/>
        <end position="23"/>
    </location>
</feature>
<sequence>MVIVITIGIISLVIAMILAYRFSNKLSKRLKLASSIISNFAKGDFS</sequence>
<evidence type="ECO:0000313" key="3">
    <source>
        <dbReference type="Proteomes" id="UP001141183"/>
    </source>
</evidence>
<accession>A0A9X3XMD0</accession>
<evidence type="ECO:0000256" key="1">
    <source>
        <dbReference type="SAM" id="Phobius"/>
    </source>
</evidence>